<dbReference type="Proteomes" id="UP001320876">
    <property type="component" value="Unassembled WGS sequence"/>
</dbReference>
<name>A0ABT3GRI2_9BACT</name>
<evidence type="ECO:0000313" key="2">
    <source>
        <dbReference type="EMBL" id="MCW1926105.1"/>
    </source>
</evidence>
<dbReference type="SUPFAM" id="SSF54593">
    <property type="entry name" value="Glyoxalase/Bleomycin resistance protein/Dihydroxybiphenyl dioxygenase"/>
    <property type="match status" value="1"/>
</dbReference>
<reference evidence="2 3" key="1">
    <citation type="submission" date="2022-10" db="EMBL/GenBank/DDBJ databases">
        <title>Luteolibacter arcticus strain CCTCC AB 2014275, whole genome shotgun sequencing project.</title>
        <authorList>
            <person name="Zhao G."/>
            <person name="Shen L."/>
        </authorList>
    </citation>
    <scope>NUCLEOTIDE SEQUENCE [LARGE SCALE GENOMIC DNA]</scope>
    <source>
        <strain evidence="2 3">CCTCC AB 2014275</strain>
    </source>
</reference>
<sequence>MSTTPQGYHSVTPSLTVRDGAAALDFYVRAFGAVEVFRMPEPSGKIMHAEFTIGDSRIMISDEYPDYGAIAPELGKGGSFMIYVTDVDAAFEQAVAAGATAVQPPTDMFWGDRSGKLNDPFGYRWTLASHVRDVSQEDMEAAAKTWAEGNNE</sequence>
<feature type="domain" description="VOC" evidence="1">
    <location>
        <begin position="7"/>
        <end position="130"/>
    </location>
</feature>
<dbReference type="EMBL" id="JAPDDT010000021">
    <property type="protein sequence ID" value="MCW1926105.1"/>
    <property type="molecule type" value="Genomic_DNA"/>
</dbReference>
<dbReference type="CDD" id="cd07246">
    <property type="entry name" value="VOC_like"/>
    <property type="match status" value="1"/>
</dbReference>
<dbReference type="PANTHER" id="PTHR34109:SF1">
    <property type="entry name" value="VOC DOMAIN-CONTAINING PROTEIN"/>
    <property type="match status" value="1"/>
</dbReference>
<evidence type="ECO:0000313" key="3">
    <source>
        <dbReference type="Proteomes" id="UP001320876"/>
    </source>
</evidence>
<dbReference type="PROSITE" id="PS51819">
    <property type="entry name" value="VOC"/>
    <property type="match status" value="1"/>
</dbReference>
<organism evidence="2 3">
    <name type="scientific">Luteolibacter arcticus</name>
    <dbReference type="NCBI Taxonomy" id="1581411"/>
    <lineage>
        <taxon>Bacteria</taxon>
        <taxon>Pseudomonadati</taxon>
        <taxon>Verrucomicrobiota</taxon>
        <taxon>Verrucomicrobiia</taxon>
        <taxon>Verrucomicrobiales</taxon>
        <taxon>Verrucomicrobiaceae</taxon>
        <taxon>Luteolibacter</taxon>
    </lineage>
</organism>
<proteinExistence type="predicted"/>
<dbReference type="InterPro" id="IPR004360">
    <property type="entry name" value="Glyas_Fos-R_dOase_dom"/>
</dbReference>
<dbReference type="InterPro" id="IPR037523">
    <property type="entry name" value="VOC_core"/>
</dbReference>
<dbReference type="PANTHER" id="PTHR34109">
    <property type="entry name" value="BNAUNNG04460D PROTEIN-RELATED"/>
    <property type="match status" value="1"/>
</dbReference>
<accession>A0ABT3GRI2</accession>
<gene>
    <name evidence="2" type="ORF">OKA05_26335</name>
</gene>
<keyword evidence="3" id="KW-1185">Reference proteome</keyword>
<comment type="caution">
    <text evidence="2">The sequence shown here is derived from an EMBL/GenBank/DDBJ whole genome shotgun (WGS) entry which is preliminary data.</text>
</comment>
<evidence type="ECO:0000259" key="1">
    <source>
        <dbReference type="PROSITE" id="PS51819"/>
    </source>
</evidence>
<dbReference type="InterPro" id="IPR029068">
    <property type="entry name" value="Glyas_Bleomycin-R_OHBP_Dase"/>
</dbReference>
<dbReference type="RefSeq" id="WP_264490213.1">
    <property type="nucleotide sequence ID" value="NZ_JAPDDT010000021.1"/>
</dbReference>
<dbReference type="Gene3D" id="3.30.720.120">
    <property type="match status" value="1"/>
</dbReference>
<protein>
    <submittedName>
        <fullName evidence="2">VOC family protein</fullName>
    </submittedName>
</protein>
<dbReference type="Pfam" id="PF00903">
    <property type="entry name" value="Glyoxalase"/>
    <property type="match status" value="1"/>
</dbReference>
<dbReference type="Gene3D" id="3.30.720.110">
    <property type="match status" value="1"/>
</dbReference>